<proteinExistence type="predicted"/>
<dbReference type="SUPFAM" id="SSF64288">
    <property type="entry name" value="Chorismate lyase-like"/>
    <property type="match status" value="1"/>
</dbReference>
<evidence type="ECO:0000259" key="4">
    <source>
        <dbReference type="PROSITE" id="PS50949"/>
    </source>
</evidence>
<evidence type="ECO:0000313" key="5">
    <source>
        <dbReference type="EMBL" id="MFC6177162.1"/>
    </source>
</evidence>
<organism evidence="5 6">
    <name type="scientific">Companilactobacillus huachuanensis</name>
    <dbReference type="NCBI Taxonomy" id="2559914"/>
    <lineage>
        <taxon>Bacteria</taxon>
        <taxon>Bacillati</taxon>
        <taxon>Bacillota</taxon>
        <taxon>Bacilli</taxon>
        <taxon>Lactobacillales</taxon>
        <taxon>Lactobacillaceae</taxon>
        <taxon>Companilactobacillus</taxon>
    </lineage>
</organism>
<feature type="domain" description="HTH gntR-type" evidence="4">
    <location>
        <begin position="5"/>
        <end position="73"/>
    </location>
</feature>
<comment type="caution">
    <text evidence="5">The sequence shown here is derived from an EMBL/GenBank/DDBJ whole genome shotgun (WGS) entry which is preliminary data.</text>
</comment>
<gene>
    <name evidence="5" type="ORF">ACFQAV_09935</name>
</gene>
<evidence type="ECO:0000256" key="1">
    <source>
        <dbReference type="ARBA" id="ARBA00023015"/>
    </source>
</evidence>
<dbReference type="Pfam" id="PF00392">
    <property type="entry name" value="GntR"/>
    <property type="match status" value="1"/>
</dbReference>
<keyword evidence="6" id="KW-1185">Reference proteome</keyword>
<dbReference type="RefSeq" id="WP_137612221.1">
    <property type="nucleotide sequence ID" value="NZ_BJDF01000020.1"/>
</dbReference>
<dbReference type="InterPro" id="IPR000524">
    <property type="entry name" value="Tscrpt_reg_HTH_GntR"/>
</dbReference>
<reference evidence="6" key="1">
    <citation type="journal article" date="2019" name="Int. J. Syst. Evol. Microbiol.">
        <title>The Global Catalogue of Microorganisms (GCM) 10K type strain sequencing project: providing services to taxonomists for standard genome sequencing and annotation.</title>
        <authorList>
            <consortium name="The Broad Institute Genomics Platform"/>
            <consortium name="The Broad Institute Genome Sequencing Center for Infectious Disease"/>
            <person name="Wu L."/>
            <person name="Ma J."/>
        </authorList>
    </citation>
    <scope>NUCLEOTIDE SEQUENCE [LARGE SCALE GENOMIC DNA]</scope>
    <source>
        <strain evidence="6">CCM 8927</strain>
    </source>
</reference>
<dbReference type="PROSITE" id="PS50949">
    <property type="entry name" value="HTH_GNTR"/>
    <property type="match status" value="1"/>
</dbReference>
<dbReference type="InterPro" id="IPR036388">
    <property type="entry name" value="WH-like_DNA-bd_sf"/>
</dbReference>
<dbReference type="PANTHER" id="PTHR44846">
    <property type="entry name" value="MANNOSYL-D-GLYCERATE TRANSPORT/METABOLISM SYSTEM REPRESSOR MNGR-RELATED"/>
    <property type="match status" value="1"/>
</dbReference>
<dbReference type="InterPro" id="IPR028978">
    <property type="entry name" value="Chorismate_lyase_/UTRA_dom_sf"/>
</dbReference>
<dbReference type="SUPFAM" id="SSF46785">
    <property type="entry name" value="Winged helix' DNA-binding domain"/>
    <property type="match status" value="1"/>
</dbReference>
<sequence>MFIIQSKYKLITDDLIKKIATGFFEKGDKFYSEAEIRQVYNVSSTTAVKVMDNLVRLGKVERFQGKGTFVSKNNTNELLMVSDLPLRTELVKRIEIQSVSEESNPKILDKLHIKDSYYKITRIYHIGNDSISNVNFSYIPKEFIKVNHFKTPDDFSSIYKLYFEDFKINAYNLPFKQVNSIKVLPKDFLIKSFDPDGYLKYSYYQERTTFLPDGKILEFISDYMNPELFAQSLSRDSL</sequence>
<dbReference type="EMBL" id="JBHSSF010000024">
    <property type="protein sequence ID" value="MFC6177162.1"/>
    <property type="molecule type" value="Genomic_DNA"/>
</dbReference>
<dbReference type="InterPro" id="IPR036390">
    <property type="entry name" value="WH_DNA-bd_sf"/>
</dbReference>
<keyword evidence="2" id="KW-0238">DNA-binding</keyword>
<keyword evidence="1" id="KW-0805">Transcription regulation</keyword>
<keyword evidence="3" id="KW-0804">Transcription</keyword>
<name>A0ABW1RP77_9LACO</name>
<evidence type="ECO:0000256" key="2">
    <source>
        <dbReference type="ARBA" id="ARBA00023125"/>
    </source>
</evidence>
<evidence type="ECO:0000256" key="3">
    <source>
        <dbReference type="ARBA" id="ARBA00023163"/>
    </source>
</evidence>
<accession>A0ABW1RP77</accession>
<dbReference type="SMART" id="SM00345">
    <property type="entry name" value="HTH_GNTR"/>
    <property type="match status" value="1"/>
</dbReference>
<protein>
    <submittedName>
        <fullName evidence="5">GntR family transcriptional regulator</fullName>
    </submittedName>
</protein>
<dbReference type="PANTHER" id="PTHR44846:SF17">
    <property type="entry name" value="GNTR-FAMILY TRANSCRIPTIONAL REGULATOR"/>
    <property type="match status" value="1"/>
</dbReference>
<evidence type="ECO:0000313" key="6">
    <source>
        <dbReference type="Proteomes" id="UP001596288"/>
    </source>
</evidence>
<dbReference type="InterPro" id="IPR050679">
    <property type="entry name" value="Bact_HTH_transcr_reg"/>
</dbReference>
<dbReference type="CDD" id="cd07377">
    <property type="entry name" value="WHTH_GntR"/>
    <property type="match status" value="1"/>
</dbReference>
<dbReference type="Proteomes" id="UP001596288">
    <property type="component" value="Unassembled WGS sequence"/>
</dbReference>
<dbReference type="Gene3D" id="1.10.10.10">
    <property type="entry name" value="Winged helix-like DNA-binding domain superfamily/Winged helix DNA-binding domain"/>
    <property type="match status" value="1"/>
</dbReference>